<keyword evidence="2" id="KW-1185">Reference proteome</keyword>
<reference evidence="1" key="1">
    <citation type="submission" date="2020-07" db="EMBL/GenBank/DDBJ databases">
        <title>Multicomponent nature underlies the extraordinary mechanical properties of spider dragline silk.</title>
        <authorList>
            <person name="Kono N."/>
            <person name="Nakamura H."/>
            <person name="Mori M."/>
            <person name="Yoshida Y."/>
            <person name="Ohtoshi R."/>
            <person name="Malay A.D."/>
            <person name="Moran D.A.P."/>
            <person name="Tomita M."/>
            <person name="Numata K."/>
            <person name="Arakawa K."/>
        </authorList>
    </citation>
    <scope>NUCLEOTIDE SEQUENCE</scope>
</reference>
<gene>
    <name evidence="1" type="ORF">TNCT_100941</name>
</gene>
<dbReference type="Proteomes" id="UP000887116">
    <property type="component" value="Unassembled WGS sequence"/>
</dbReference>
<organism evidence="1 2">
    <name type="scientific">Trichonephila clavata</name>
    <name type="common">Joro spider</name>
    <name type="synonym">Nephila clavata</name>
    <dbReference type="NCBI Taxonomy" id="2740835"/>
    <lineage>
        <taxon>Eukaryota</taxon>
        <taxon>Metazoa</taxon>
        <taxon>Ecdysozoa</taxon>
        <taxon>Arthropoda</taxon>
        <taxon>Chelicerata</taxon>
        <taxon>Arachnida</taxon>
        <taxon>Araneae</taxon>
        <taxon>Araneomorphae</taxon>
        <taxon>Entelegynae</taxon>
        <taxon>Araneoidea</taxon>
        <taxon>Nephilidae</taxon>
        <taxon>Trichonephila</taxon>
    </lineage>
</organism>
<sequence>MQEWLSKLALLWRVTGFQESQTLLLRKGRWYRVLSFFTVTIETKCQETDCGAIEGSNFNYCTVDLIGPRLSAVCDPYYIALDDRSRLIINLHITTTDLGKQLRTGQLLVVPSQFMFSQSYPLLQSRNSQVKNCAKSQFARRVAPSRPYCFWALNMSFTVGIWTVKTVCFQSHI</sequence>
<evidence type="ECO:0000313" key="2">
    <source>
        <dbReference type="Proteomes" id="UP000887116"/>
    </source>
</evidence>
<proteinExistence type="predicted"/>
<evidence type="ECO:0000313" key="1">
    <source>
        <dbReference type="EMBL" id="GFR05027.1"/>
    </source>
</evidence>
<accession>A0A8X6GIH5</accession>
<comment type="caution">
    <text evidence="1">The sequence shown here is derived from an EMBL/GenBank/DDBJ whole genome shotgun (WGS) entry which is preliminary data.</text>
</comment>
<dbReference type="AlphaFoldDB" id="A0A8X6GIH5"/>
<dbReference type="OrthoDB" id="10626161at2759"/>
<name>A0A8X6GIH5_TRICU</name>
<dbReference type="EMBL" id="BMAO01035656">
    <property type="protein sequence ID" value="GFR05027.1"/>
    <property type="molecule type" value="Genomic_DNA"/>
</dbReference>
<protein>
    <submittedName>
        <fullName evidence="1">Uncharacterized protein</fullName>
    </submittedName>
</protein>